<dbReference type="EMBL" id="LT629749">
    <property type="protein sequence ID" value="SDT43648.1"/>
    <property type="molecule type" value="Genomic_DNA"/>
</dbReference>
<dbReference type="InterPro" id="IPR011059">
    <property type="entry name" value="Metal-dep_hydrolase_composite"/>
</dbReference>
<evidence type="ECO:0000256" key="1">
    <source>
        <dbReference type="ARBA" id="ARBA00001947"/>
    </source>
</evidence>
<dbReference type="GO" id="GO:0046098">
    <property type="term" value="P:guanine metabolic process"/>
    <property type="evidence" value="ECO:0007669"/>
    <property type="project" value="TreeGrafter"/>
</dbReference>
<dbReference type="InterPro" id="IPR032466">
    <property type="entry name" value="Metal_Hydrolase"/>
</dbReference>
<name>A0A1H2ACH8_9ACTN</name>
<keyword evidence="7" id="KW-1185">Reference proteome</keyword>
<sequence>MRPAAGPEPTPAGARLVVRGHVFHVAGDATLATAREQLVSLPDGALVIAADGTIAWLGDHADLPAEHARTPVRRADFVLPGFVDTHLHYPQTATVDAHGGGQLLHWLQHCIFPAEARLADPEVATALATAFVRQRVAAGTTAALVFGSAFPAAQDALFAAHQEAGLRLVSGRGIQTVGSAAAAPLLTGEDEALALVAEEIERWHLADTGDPATARLQVAVVPRFSLSVTPTTLAGLGELYAGVRERGVYFHSHLSENDTPGVGEVAAVRAAYGVRDYLDTYDGRFRPGSAVGGESLLGRRSILAHAVHCTDAELARLAETGSSVAHCPTSQQFLGSGTMPWRRTTAAGVRVALGTDIGAGDEWLVSRVLNDAYKVHLSEPGDAAVALHPAELLYTGTLAGAQALDSDARFGNLDAGKEADLVLVDASGWPPLATILEGVARTTDERSAADSTLFALLMGLREPAVSGVFVGGHEISSGPVR</sequence>
<accession>A0A1H2ACH8</accession>
<dbReference type="InterPro" id="IPR051607">
    <property type="entry name" value="Metallo-dep_hydrolases"/>
</dbReference>
<keyword evidence="4" id="KW-0862">Zinc</keyword>
<comment type="cofactor">
    <cofactor evidence="1">
        <name>Zn(2+)</name>
        <dbReference type="ChEBI" id="CHEBI:29105"/>
    </cofactor>
</comment>
<dbReference type="Gene3D" id="3.20.20.140">
    <property type="entry name" value="Metal-dependent hydrolases"/>
    <property type="match status" value="1"/>
</dbReference>
<proteinExistence type="predicted"/>
<dbReference type="SUPFAM" id="SSF51338">
    <property type="entry name" value="Composite domain of metallo-dependent hydrolases"/>
    <property type="match status" value="1"/>
</dbReference>
<dbReference type="GO" id="GO:0008270">
    <property type="term" value="F:zinc ion binding"/>
    <property type="evidence" value="ECO:0007669"/>
    <property type="project" value="TreeGrafter"/>
</dbReference>
<dbReference type="PANTHER" id="PTHR11271:SF6">
    <property type="entry name" value="GUANINE DEAMINASE"/>
    <property type="match status" value="1"/>
</dbReference>
<keyword evidence="2" id="KW-0479">Metal-binding</keyword>
<dbReference type="GO" id="GO:0005829">
    <property type="term" value="C:cytosol"/>
    <property type="evidence" value="ECO:0007669"/>
    <property type="project" value="TreeGrafter"/>
</dbReference>
<dbReference type="OrthoDB" id="3189065at2"/>
<dbReference type="STRING" id="546871.SAMN04488543_4382"/>
<dbReference type="RefSeq" id="WP_091416261.1">
    <property type="nucleotide sequence ID" value="NZ_LT629749.1"/>
</dbReference>
<evidence type="ECO:0000256" key="2">
    <source>
        <dbReference type="ARBA" id="ARBA00022723"/>
    </source>
</evidence>
<evidence type="ECO:0000256" key="4">
    <source>
        <dbReference type="ARBA" id="ARBA00022833"/>
    </source>
</evidence>
<keyword evidence="3" id="KW-0378">Hydrolase</keyword>
<dbReference type="Proteomes" id="UP000199092">
    <property type="component" value="Chromosome I"/>
</dbReference>
<organism evidence="6 7">
    <name type="scientific">Friedmanniella luteola</name>
    <dbReference type="NCBI Taxonomy" id="546871"/>
    <lineage>
        <taxon>Bacteria</taxon>
        <taxon>Bacillati</taxon>
        <taxon>Actinomycetota</taxon>
        <taxon>Actinomycetes</taxon>
        <taxon>Propionibacteriales</taxon>
        <taxon>Nocardioidaceae</taxon>
        <taxon>Friedmanniella</taxon>
    </lineage>
</organism>
<evidence type="ECO:0000259" key="5">
    <source>
        <dbReference type="Pfam" id="PF01979"/>
    </source>
</evidence>
<evidence type="ECO:0000313" key="7">
    <source>
        <dbReference type="Proteomes" id="UP000199092"/>
    </source>
</evidence>
<feature type="domain" description="Amidohydrolase-related" evidence="5">
    <location>
        <begin position="77"/>
        <end position="440"/>
    </location>
</feature>
<reference evidence="6 7" key="1">
    <citation type="submission" date="2016-10" db="EMBL/GenBank/DDBJ databases">
        <authorList>
            <person name="de Groot N.N."/>
        </authorList>
    </citation>
    <scope>NUCLEOTIDE SEQUENCE [LARGE SCALE GENOMIC DNA]</scope>
    <source>
        <strain evidence="6 7">DSM 21741</strain>
    </source>
</reference>
<evidence type="ECO:0000256" key="3">
    <source>
        <dbReference type="ARBA" id="ARBA00022801"/>
    </source>
</evidence>
<dbReference type="GO" id="GO:0008892">
    <property type="term" value="F:guanine deaminase activity"/>
    <property type="evidence" value="ECO:0007669"/>
    <property type="project" value="TreeGrafter"/>
</dbReference>
<gene>
    <name evidence="6" type="ORF">SAMN04488543_4382</name>
</gene>
<dbReference type="InterPro" id="IPR006680">
    <property type="entry name" value="Amidohydro-rel"/>
</dbReference>
<dbReference type="AlphaFoldDB" id="A0A1H2ACH8"/>
<dbReference type="Gene3D" id="2.30.40.10">
    <property type="entry name" value="Urease, subunit C, domain 1"/>
    <property type="match status" value="1"/>
</dbReference>
<evidence type="ECO:0000313" key="6">
    <source>
        <dbReference type="EMBL" id="SDT43648.1"/>
    </source>
</evidence>
<dbReference type="Pfam" id="PF01979">
    <property type="entry name" value="Amidohydro_1"/>
    <property type="match status" value="1"/>
</dbReference>
<protein>
    <submittedName>
        <fullName evidence="6">Guanine deaminase</fullName>
    </submittedName>
</protein>
<dbReference type="SUPFAM" id="SSF51556">
    <property type="entry name" value="Metallo-dependent hydrolases"/>
    <property type="match status" value="1"/>
</dbReference>
<dbReference type="PANTHER" id="PTHR11271">
    <property type="entry name" value="GUANINE DEAMINASE"/>
    <property type="match status" value="1"/>
</dbReference>